<accession>A0A645AK12</accession>
<dbReference type="EMBL" id="VSSQ01014367">
    <property type="protein sequence ID" value="MPM53499.1"/>
    <property type="molecule type" value="Genomic_DNA"/>
</dbReference>
<organism evidence="2">
    <name type="scientific">bioreactor metagenome</name>
    <dbReference type="NCBI Taxonomy" id="1076179"/>
    <lineage>
        <taxon>unclassified sequences</taxon>
        <taxon>metagenomes</taxon>
        <taxon>ecological metagenomes</taxon>
    </lineage>
</organism>
<gene>
    <name evidence="2" type="ORF">SDC9_100267</name>
</gene>
<dbReference type="Pfam" id="PF10633">
    <property type="entry name" value="NPCBM_assoc"/>
    <property type="match status" value="1"/>
</dbReference>
<evidence type="ECO:0000313" key="2">
    <source>
        <dbReference type="EMBL" id="MPM53499.1"/>
    </source>
</evidence>
<dbReference type="Gene3D" id="3.20.20.80">
    <property type="entry name" value="Glycosidases"/>
    <property type="match status" value="1"/>
</dbReference>
<protein>
    <recommendedName>
        <fullName evidence="1">Alpha-galactosidase NEW3 domain-containing protein</fullName>
    </recommendedName>
</protein>
<dbReference type="Gene3D" id="2.60.40.10">
    <property type="entry name" value="Immunoglobulins"/>
    <property type="match status" value="1"/>
</dbReference>
<proteinExistence type="predicted"/>
<name>A0A645AK12_9ZZZZ</name>
<dbReference type="InterPro" id="IPR013783">
    <property type="entry name" value="Ig-like_fold"/>
</dbReference>
<evidence type="ECO:0000259" key="1">
    <source>
        <dbReference type="Pfam" id="PF10633"/>
    </source>
</evidence>
<reference evidence="2" key="1">
    <citation type="submission" date="2019-08" db="EMBL/GenBank/DDBJ databases">
        <authorList>
            <person name="Kucharzyk K."/>
            <person name="Murdoch R.W."/>
            <person name="Higgins S."/>
            <person name="Loffler F."/>
        </authorList>
    </citation>
    <scope>NUCLEOTIDE SEQUENCE</scope>
</reference>
<dbReference type="InterPro" id="IPR017853">
    <property type="entry name" value="GH"/>
</dbReference>
<sequence>MLDGEATLRISDHLGNAAGAAKIRVTAKPGVVAEQTIRLPVERYGWYELQLDLPGTQTFRRSFCLLPPVERKFAKGSIFGGIIYPWNSKTVEKLNLMHWIGMSTIRRAYPIVRPGVALPAEPYTAEDAALLLREQESRDIEPVPRVDESWKMPAGTFRLNESSNEANIRRLPVDYAEELKIEYVKTKLHDPKLKVGSTGMAGVDLHWLEELQESGIWDYFDALFVHLHCFPRAPEVNNTMTREFWLHDRVTLLRELMDKYGEKPVYDSENGYLTRYPDRRVENYPLRSVSDSTIAAAFMVRSYLQSLAYGISNKMWFTVDSYGGFGITEYDQPLPAYPAYAAMTRMLDGAKYAGELLSPGQVSSVMDRNEEFSRSWFGQATPGLEKELLAADRETAPEKVPDLEPYVYIRAFRQPDNSPLLVCWATLYRQKVVAESIDTPAWNGQKPGISLLWNGAPATVPPEPRVVRFRVGADEVEVADMMGNRRKMKTDHGFITLRLDDCPQFVYGADPALLAEAERFSLRLFPAEFRPETGWKTLIQAVLPAEGKHPGRKSVFDKPNLSATLEAGRPYSVSVRLTNLGTEPERGDVKLRLPEGWKCEPAAIRFEIAPGREKAIVAVFQVTPDTTAEKVKIVSVVESGRLGRIADSVMNVRVAAPK</sequence>
<dbReference type="InterPro" id="IPR018905">
    <property type="entry name" value="A-galactase_NEW3"/>
</dbReference>
<feature type="domain" description="Alpha-galactosidase NEW3" evidence="1">
    <location>
        <begin position="566"/>
        <end position="628"/>
    </location>
</feature>
<dbReference type="AlphaFoldDB" id="A0A645AK12"/>
<comment type="caution">
    <text evidence="2">The sequence shown here is derived from an EMBL/GenBank/DDBJ whole genome shotgun (WGS) entry which is preliminary data.</text>
</comment>
<dbReference type="SUPFAM" id="SSF51445">
    <property type="entry name" value="(Trans)glycosidases"/>
    <property type="match status" value="1"/>
</dbReference>